<dbReference type="InterPro" id="IPR011051">
    <property type="entry name" value="RmlC_Cupin_sf"/>
</dbReference>
<protein>
    <submittedName>
        <fullName evidence="2">Mannose-6-phosphate isomerase-like protein (Cupin superfamily)</fullName>
    </submittedName>
</protein>
<accession>A0A7X0FNS6</accession>
<feature type="domain" description="Cupin type-2" evidence="1">
    <location>
        <begin position="30"/>
        <end position="92"/>
    </location>
</feature>
<dbReference type="GO" id="GO:0016853">
    <property type="term" value="F:isomerase activity"/>
    <property type="evidence" value="ECO:0007669"/>
    <property type="project" value="UniProtKB-KW"/>
</dbReference>
<evidence type="ECO:0000313" key="3">
    <source>
        <dbReference type="Proteomes" id="UP000537775"/>
    </source>
</evidence>
<reference evidence="2 3" key="1">
    <citation type="submission" date="2020-08" db="EMBL/GenBank/DDBJ databases">
        <title>Sequencing the genomes of 1000 actinobacteria strains.</title>
        <authorList>
            <person name="Klenk H.-P."/>
        </authorList>
    </citation>
    <scope>NUCLEOTIDE SEQUENCE [LARGE SCALE GENOMIC DNA]</scope>
    <source>
        <strain evidence="2 3">DSM 12511</strain>
    </source>
</reference>
<comment type="caution">
    <text evidence="2">The sequence shown here is derived from an EMBL/GenBank/DDBJ whole genome shotgun (WGS) entry which is preliminary data.</text>
</comment>
<dbReference type="Gene3D" id="2.60.120.10">
    <property type="entry name" value="Jelly Rolls"/>
    <property type="match status" value="1"/>
</dbReference>
<dbReference type="RefSeq" id="WP_184750107.1">
    <property type="nucleotide sequence ID" value="NZ_BAAAJR010000003.1"/>
</dbReference>
<dbReference type="EMBL" id="JACHML010000001">
    <property type="protein sequence ID" value="MBB6390909.1"/>
    <property type="molecule type" value="Genomic_DNA"/>
</dbReference>
<gene>
    <name evidence="2" type="ORF">HD594_001222</name>
</gene>
<dbReference type="InterPro" id="IPR013096">
    <property type="entry name" value="Cupin_2"/>
</dbReference>
<evidence type="ECO:0000313" key="2">
    <source>
        <dbReference type="EMBL" id="MBB6390909.1"/>
    </source>
</evidence>
<dbReference type="Proteomes" id="UP000537775">
    <property type="component" value="Unassembled WGS sequence"/>
</dbReference>
<dbReference type="InterPro" id="IPR014710">
    <property type="entry name" value="RmlC-like_jellyroll"/>
</dbReference>
<name>A0A7X0FNS6_9MICO</name>
<keyword evidence="2" id="KW-0413">Isomerase</keyword>
<dbReference type="AlphaFoldDB" id="A0A7X0FNS6"/>
<evidence type="ECO:0000259" key="1">
    <source>
        <dbReference type="Pfam" id="PF07883"/>
    </source>
</evidence>
<dbReference type="SUPFAM" id="SSF51182">
    <property type="entry name" value="RmlC-like cupins"/>
    <property type="match status" value="1"/>
</dbReference>
<organism evidence="2 3">
    <name type="scientific">Microbacterium thalassium</name>
    <dbReference type="NCBI Taxonomy" id="362649"/>
    <lineage>
        <taxon>Bacteria</taxon>
        <taxon>Bacillati</taxon>
        <taxon>Actinomycetota</taxon>
        <taxon>Actinomycetes</taxon>
        <taxon>Micrococcales</taxon>
        <taxon>Microbacteriaceae</taxon>
        <taxon>Microbacterium</taxon>
    </lineage>
</organism>
<proteinExistence type="predicted"/>
<keyword evidence="3" id="KW-1185">Reference proteome</keyword>
<sequence>MSAAPPLFPGGVAVSSLQVYDWDAGDGCAGGSPHLHTASSEGYVATGGSGEVHTVSSAGRAVHRLEPGEVVWFSPGTVHRLVNHGDLELVVVMQNAGLPEAGDAVLTFPTDVLEDPEAYAAAAALPASASDEERADAARARRDLALRGYRQLLDDLEARGSAALADLHRRAAALVQPRVERWRRLWSATVEAETARTREQLARLAAGDPAMLADAAVTSAARTPGPRQYGMCGRLQTWEWPQPRED</sequence>
<dbReference type="Pfam" id="PF07883">
    <property type="entry name" value="Cupin_2"/>
    <property type="match status" value="1"/>
</dbReference>